<dbReference type="EMBL" id="WHJG01000049">
    <property type="protein sequence ID" value="NHZ83338.1"/>
    <property type="molecule type" value="Genomic_DNA"/>
</dbReference>
<evidence type="ECO:0000313" key="1">
    <source>
        <dbReference type="EMBL" id="NHZ83338.1"/>
    </source>
</evidence>
<organism evidence="1 2">
    <name type="scientific">Massilia frigida</name>
    <dbReference type="NCBI Taxonomy" id="2609281"/>
    <lineage>
        <taxon>Bacteria</taxon>
        <taxon>Pseudomonadati</taxon>
        <taxon>Pseudomonadota</taxon>
        <taxon>Betaproteobacteria</taxon>
        <taxon>Burkholderiales</taxon>
        <taxon>Oxalobacteraceae</taxon>
        <taxon>Telluria group</taxon>
        <taxon>Massilia</taxon>
    </lineage>
</organism>
<comment type="caution">
    <text evidence="1">The sequence shown here is derived from an EMBL/GenBank/DDBJ whole genome shotgun (WGS) entry which is preliminary data.</text>
</comment>
<reference evidence="1 2" key="1">
    <citation type="submission" date="2019-10" db="EMBL/GenBank/DDBJ databases">
        <title>Taxonomy of Antarctic Massilia spp.: description of Massilia rubra sp. nov., Massilia aquatica sp. nov., Massilia mucilaginosa sp. nov., Massilia frigida sp. nov. isolated from streams, lakes and regoliths.</title>
        <authorList>
            <person name="Holochova P."/>
            <person name="Sedlacek I."/>
            <person name="Kralova S."/>
            <person name="Maslanova I."/>
            <person name="Busse H.-J."/>
            <person name="Stankova E."/>
            <person name="Vrbovska V."/>
            <person name="Kovarovic V."/>
            <person name="Bartak M."/>
            <person name="Svec P."/>
            <person name="Pantucek R."/>
        </authorList>
    </citation>
    <scope>NUCLEOTIDE SEQUENCE [LARGE SCALE GENOMIC DNA]</scope>
    <source>
        <strain evidence="1 2">CCM 8695</strain>
    </source>
</reference>
<accession>A0ABX0NFU0</accession>
<name>A0ABX0NFU0_9BURK</name>
<proteinExistence type="predicted"/>
<gene>
    <name evidence="1" type="ORF">F2P44_29285</name>
</gene>
<dbReference type="Proteomes" id="UP000621455">
    <property type="component" value="Unassembled WGS sequence"/>
</dbReference>
<protein>
    <submittedName>
        <fullName evidence="1">Uncharacterized protein</fullName>
    </submittedName>
</protein>
<evidence type="ECO:0000313" key="2">
    <source>
        <dbReference type="Proteomes" id="UP000621455"/>
    </source>
</evidence>
<dbReference type="RefSeq" id="WP_167092934.1">
    <property type="nucleotide sequence ID" value="NZ_WHJG01000049.1"/>
</dbReference>
<keyword evidence="2" id="KW-1185">Reference proteome</keyword>
<sequence length="86" mass="9262">MDTTTADLRSPLGARAATRTVNVPMPTQVCVYPNQVQRVRKATVGQPGCPAWSSGCDIRDDIWCRLIVNATLAVQAIGQPQDQPSP</sequence>